<dbReference type="Gene3D" id="3.40.605.10">
    <property type="entry name" value="Aldehyde Dehydrogenase, Chain A, domain 1"/>
    <property type="match status" value="1"/>
</dbReference>
<gene>
    <name evidence="6" type="ORF">A2966_01340</name>
</gene>
<dbReference type="InterPro" id="IPR016163">
    <property type="entry name" value="Ald_DH_C"/>
</dbReference>
<feature type="domain" description="Aldehyde dehydrogenase" evidence="5">
    <location>
        <begin position="5"/>
        <end position="455"/>
    </location>
</feature>
<evidence type="ECO:0000313" key="6">
    <source>
        <dbReference type="EMBL" id="OGK51482.1"/>
    </source>
</evidence>
<dbReference type="InterPro" id="IPR016161">
    <property type="entry name" value="Ald_DH/histidinol_DH"/>
</dbReference>
<dbReference type="Proteomes" id="UP000176480">
    <property type="component" value="Unassembled WGS sequence"/>
</dbReference>
<comment type="similarity">
    <text evidence="1 3">Belongs to the aldehyde dehydrogenase family.</text>
</comment>
<evidence type="ECO:0000256" key="3">
    <source>
        <dbReference type="PIRNR" id="PIRNR036492"/>
    </source>
</evidence>
<organism evidence="6 7">
    <name type="scientific">Candidatus Roizmanbacteria bacterium RIFCSPLOWO2_01_FULL_41_22</name>
    <dbReference type="NCBI Taxonomy" id="1802067"/>
    <lineage>
        <taxon>Bacteria</taxon>
        <taxon>Candidatus Roizmaniibacteriota</taxon>
    </lineage>
</organism>
<dbReference type="InterPro" id="IPR012394">
    <property type="entry name" value="Aldehyde_DH_NAD(P)"/>
</dbReference>
<sequence>MSFLKSYNPANGRLIGETRTSTKRDIDRAVAKAQKAFAGWKKTPLNQRAGYLKKYRQLLEKHKEELARLVSQEMGKPISQSRDDIKYEKDFIDYYIQEGPKALADEFLKKENNTEFTIRFEPYGVCVCIAPWNFPLSMFNSGVLPALMAGNTVIFKPSEYTTLSQKRFGELLQQTGLPTGIFQLAIGAGDVGKMLIDHPDINLVWFTGSTKVGQEIFAKCGKKFIKGIMELGGSSPGIVFADADFEDTIKQLYWARFLNCGQVCSSVKRLFVERPIFRQVVDRLVKELQTKKVGDPLQKDTDFGPLVSQKQLLLLESQVNDAIKKGAKVEIGAKRPTGKKFAKGNYYLPTILTNVNWQMRVLTEETFGPVLPVIPFKTEGEVIEMANNTPYGLSAEIYTSDLKKAEKIASAIQSGVVGINTDSFYYPFCPIGGMKKSGMGREYGKIGFQEFAQIKLLATRTVKIQQ</sequence>
<dbReference type="Pfam" id="PF00171">
    <property type="entry name" value="Aldedh"/>
    <property type="match status" value="1"/>
</dbReference>
<dbReference type="InterPro" id="IPR015590">
    <property type="entry name" value="Aldehyde_DH_dom"/>
</dbReference>
<dbReference type="AlphaFoldDB" id="A0A1F7J796"/>
<dbReference type="CDD" id="cd07078">
    <property type="entry name" value="ALDH"/>
    <property type="match status" value="1"/>
</dbReference>
<feature type="active site" evidence="4">
    <location>
        <position position="264"/>
    </location>
</feature>
<dbReference type="PIRSF" id="PIRSF036492">
    <property type="entry name" value="ALDH"/>
    <property type="match status" value="1"/>
</dbReference>
<comment type="caution">
    <text evidence="6">The sequence shown here is derived from an EMBL/GenBank/DDBJ whole genome shotgun (WGS) entry which is preliminary data.</text>
</comment>
<accession>A0A1F7J796</accession>
<dbReference type="STRING" id="1802067.A2966_01340"/>
<keyword evidence="2 3" id="KW-0560">Oxidoreductase</keyword>
<dbReference type="FunFam" id="3.40.605.10:FF:000007">
    <property type="entry name" value="NAD/NADP-dependent betaine aldehyde dehydrogenase"/>
    <property type="match status" value="1"/>
</dbReference>
<evidence type="ECO:0000256" key="2">
    <source>
        <dbReference type="ARBA" id="ARBA00023002"/>
    </source>
</evidence>
<dbReference type="InterPro" id="IPR016162">
    <property type="entry name" value="Ald_DH_N"/>
</dbReference>
<dbReference type="Gene3D" id="3.40.309.10">
    <property type="entry name" value="Aldehyde Dehydrogenase, Chain A, domain 2"/>
    <property type="match status" value="1"/>
</dbReference>
<reference evidence="6 7" key="1">
    <citation type="journal article" date="2016" name="Nat. Commun.">
        <title>Thousands of microbial genomes shed light on interconnected biogeochemical processes in an aquifer system.</title>
        <authorList>
            <person name="Anantharaman K."/>
            <person name="Brown C.T."/>
            <person name="Hug L.A."/>
            <person name="Sharon I."/>
            <person name="Castelle C.J."/>
            <person name="Probst A.J."/>
            <person name="Thomas B.C."/>
            <person name="Singh A."/>
            <person name="Wilkins M.J."/>
            <person name="Karaoz U."/>
            <person name="Brodie E.L."/>
            <person name="Williams K.H."/>
            <person name="Hubbard S.S."/>
            <person name="Banfield J.F."/>
        </authorList>
    </citation>
    <scope>NUCLEOTIDE SEQUENCE [LARGE SCALE GENOMIC DNA]</scope>
</reference>
<dbReference type="GO" id="GO:0006081">
    <property type="term" value="P:aldehyde metabolic process"/>
    <property type="evidence" value="ECO:0007669"/>
    <property type="project" value="InterPro"/>
</dbReference>
<feature type="active site" evidence="4">
    <location>
        <position position="230"/>
    </location>
</feature>
<proteinExistence type="inferred from homology"/>
<dbReference type="GO" id="GO:0016620">
    <property type="term" value="F:oxidoreductase activity, acting on the aldehyde or oxo group of donors, NAD or NADP as acceptor"/>
    <property type="evidence" value="ECO:0007669"/>
    <property type="project" value="InterPro"/>
</dbReference>
<protein>
    <recommendedName>
        <fullName evidence="3">Aldehyde dehydrogenase</fullName>
    </recommendedName>
</protein>
<dbReference type="EMBL" id="MGAR01000027">
    <property type="protein sequence ID" value="OGK51482.1"/>
    <property type="molecule type" value="Genomic_DNA"/>
</dbReference>
<evidence type="ECO:0000313" key="7">
    <source>
        <dbReference type="Proteomes" id="UP000176480"/>
    </source>
</evidence>
<dbReference type="FunFam" id="3.40.309.10:FF:000009">
    <property type="entry name" value="Aldehyde dehydrogenase A"/>
    <property type="match status" value="1"/>
</dbReference>
<name>A0A1F7J796_9BACT</name>
<evidence type="ECO:0000256" key="1">
    <source>
        <dbReference type="ARBA" id="ARBA00009986"/>
    </source>
</evidence>
<evidence type="ECO:0000259" key="5">
    <source>
        <dbReference type="Pfam" id="PF00171"/>
    </source>
</evidence>
<dbReference type="PANTHER" id="PTHR11699">
    <property type="entry name" value="ALDEHYDE DEHYDROGENASE-RELATED"/>
    <property type="match status" value="1"/>
</dbReference>
<dbReference type="SUPFAM" id="SSF53720">
    <property type="entry name" value="ALDH-like"/>
    <property type="match status" value="1"/>
</dbReference>
<evidence type="ECO:0000256" key="4">
    <source>
        <dbReference type="PIRSR" id="PIRSR036492-1"/>
    </source>
</evidence>